<dbReference type="EMBL" id="JAAAIM010000167">
    <property type="protein sequence ID" value="KAG0293158.1"/>
    <property type="molecule type" value="Genomic_DNA"/>
</dbReference>
<comment type="subcellular location">
    <subcellularLocation>
        <location evidence="1">Membrane</location>
        <topology evidence="1">Multi-pass membrane protein</topology>
    </subcellularLocation>
</comment>
<evidence type="ECO:0000313" key="7">
    <source>
        <dbReference type="Proteomes" id="UP001194696"/>
    </source>
</evidence>
<feature type="domain" description="Major facilitator superfamily (MFS) profile" evidence="5">
    <location>
        <begin position="91"/>
        <end position="501"/>
    </location>
</feature>
<feature type="transmembrane region" description="Helical" evidence="4">
    <location>
        <begin position="446"/>
        <end position="466"/>
    </location>
</feature>
<dbReference type="InterPro" id="IPR036259">
    <property type="entry name" value="MFS_trans_sf"/>
</dbReference>
<feature type="transmembrane region" description="Helical" evidence="4">
    <location>
        <begin position="478"/>
        <end position="499"/>
    </location>
</feature>
<keyword evidence="4" id="KW-1133">Transmembrane helix</keyword>
<gene>
    <name evidence="6" type="ORF">BGZ96_003215</name>
</gene>
<dbReference type="PANTHER" id="PTHR11360">
    <property type="entry name" value="MONOCARBOXYLATE TRANSPORTER"/>
    <property type="match status" value="1"/>
</dbReference>
<feature type="transmembrane region" description="Helical" evidence="4">
    <location>
        <begin position="383"/>
        <end position="402"/>
    </location>
</feature>
<sequence>MSKPTTYLDPSRHSNEQSAFQHGHHHCHNNSITLTNKNSDITLRSDDYTVTNEFSKVEAESIDIELESLSSDSLAEAAAIGEDMLLDEPAYGWVVVFACFVYQMVSMGLCNSFGVFQTYYLTETFEGKATVFQITWIGTLAITLLDALGPVTGSICDYFGHRTSTLIGAFVMTLSLVLAAFSTQVWQLYLTQGILYGTGTSLTYFASMTLPSQWFTKNRGLATGITISGGGIGGLWISPIVSRLLNIKGFRFTMLVIAAIHLVLLIPAGLLHRARLETGREKAQRIKRSGCCEGGESKGTEGRGQKFLDFSILKDLRFCLLVVSCAFVISGYFSPFFFITSYAIQHNVDESTAALMVGLMNVSAAVGRIIMGFTLDRIGSINALCISTFATTLTLFFLWMFAKTSVTMIIFSVAYGLCGGAHVSSAISASSAIAGGLDRLGSVTGIMYAVMTIGSTIGSPVSGLILDTVGHHTDYTGVIVWSGSVMLIASLIQFVMKFVTSRELFAKI</sequence>
<feature type="transmembrane region" description="Helical" evidence="4">
    <location>
        <begin position="129"/>
        <end position="151"/>
    </location>
</feature>
<feature type="transmembrane region" description="Helical" evidence="4">
    <location>
        <begin position="90"/>
        <end position="109"/>
    </location>
</feature>
<evidence type="ECO:0000313" key="6">
    <source>
        <dbReference type="EMBL" id="KAG0293158.1"/>
    </source>
</evidence>
<feature type="transmembrane region" description="Helical" evidence="4">
    <location>
        <begin position="220"/>
        <end position="238"/>
    </location>
</feature>
<organism evidence="6 7">
    <name type="scientific">Linnemannia gamsii</name>
    <dbReference type="NCBI Taxonomy" id="64522"/>
    <lineage>
        <taxon>Eukaryota</taxon>
        <taxon>Fungi</taxon>
        <taxon>Fungi incertae sedis</taxon>
        <taxon>Mucoromycota</taxon>
        <taxon>Mortierellomycotina</taxon>
        <taxon>Mortierellomycetes</taxon>
        <taxon>Mortierellales</taxon>
        <taxon>Mortierellaceae</taxon>
        <taxon>Linnemannia</taxon>
    </lineage>
</organism>
<dbReference type="InterPro" id="IPR020846">
    <property type="entry name" value="MFS_dom"/>
</dbReference>
<feature type="transmembrane region" description="Helical" evidence="4">
    <location>
        <begin position="318"/>
        <end position="339"/>
    </location>
</feature>
<comment type="caution">
    <text evidence="6">The sequence shown here is derived from an EMBL/GenBank/DDBJ whole genome shotgun (WGS) entry which is preliminary data.</text>
</comment>
<accession>A0ABQ7K7W7</accession>
<dbReference type="Gene3D" id="1.20.1250.20">
    <property type="entry name" value="MFS general substrate transporter like domains"/>
    <property type="match status" value="2"/>
</dbReference>
<dbReference type="InterPro" id="IPR011701">
    <property type="entry name" value="MFS"/>
</dbReference>
<dbReference type="SUPFAM" id="SSF103473">
    <property type="entry name" value="MFS general substrate transporter"/>
    <property type="match status" value="1"/>
</dbReference>
<evidence type="ECO:0000256" key="2">
    <source>
        <dbReference type="ARBA" id="ARBA00006727"/>
    </source>
</evidence>
<proteinExistence type="inferred from homology"/>
<protein>
    <recommendedName>
        <fullName evidence="5">Major facilitator superfamily (MFS) profile domain-containing protein</fullName>
    </recommendedName>
</protein>
<name>A0ABQ7K7W7_9FUNG</name>
<evidence type="ECO:0000256" key="4">
    <source>
        <dbReference type="SAM" id="Phobius"/>
    </source>
</evidence>
<reference evidence="6 7" key="1">
    <citation type="journal article" date="2020" name="Fungal Divers.">
        <title>Resolving the Mortierellaceae phylogeny through synthesis of multi-gene phylogenetics and phylogenomics.</title>
        <authorList>
            <person name="Vandepol N."/>
            <person name="Liber J."/>
            <person name="Desiro A."/>
            <person name="Na H."/>
            <person name="Kennedy M."/>
            <person name="Barry K."/>
            <person name="Grigoriev I.V."/>
            <person name="Miller A.N."/>
            <person name="O'Donnell K."/>
            <person name="Stajich J.E."/>
            <person name="Bonito G."/>
        </authorList>
    </citation>
    <scope>NUCLEOTIDE SEQUENCE [LARGE SCALE GENOMIC DNA]</scope>
    <source>
        <strain evidence="6 7">AD045</strain>
    </source>
</reference>
<evidence type="ECO:0000259" key="5">
    <source>
        <dbReference type="PROSITE" id="PS50850"/>
    </source>
</evidence>
<dbReference type="PROSITE" id="PS50850">
    <property type="entry name" value="MFS"/>
    <property type="match status" value="1"/>
</dbReference>
<dbReference type="Proteomes" id="UP001194696">
    <property type="component" value="Unassembled WGS sequence"/>
</dbReference>
<dbReference type="Pfam" id="PF07690">
    <property type="entry name" value="MFS_1"/>
    <property type="match status" value="1"/>
</dbReference>
<keyword evidence="4" id="KW-0812">Transmembrane</keyword>
<feature type="transmembrane region" description="Helical" evidence="4">
    <location>
        <begin position="351"/>
        <end position="371"/>
    </location>
</feature>
<feature type="transmembrane region" description="Helical" evidence="4">
    <location>
        <begin position="188"/>
        <end position="208"/>
    </location>
</feature>
<feature type="transmembrane region" description="Helical" evidence="4">
    <location>
        <begin position="250"/>
        <end position="271"/>
    </location>
</feature>
<dbReference type="InterPro" id="IPR050327">
    <property type="entry name" value="Proton-linked_MCT"/>
</dbReference>
<evidence type="ECO:0000256" key="1">
    <source>
        <dbReference type="ARBA" id="ARBA00004141"/>
    </source>
</evidence>
<feature type="transmembrane region" description="Helical" evidence="4">
    <location>
        <begin position="408"/>
        <end position="434"/>
    </location>
</feature>
<keyword evidence="7" id="KW-1185">Reference proteome</keyword>
<comment type="similarity">
    <text evidence="2">Belongs to the major facilitator superfamily. Monocarboxylate porter (TC 2.A.1.13) family.</text>
</comment>
<dbReference type="PANTHER" id="PTHR11360:SF284">
    <property type="entry name" value="EG:103B4.3 PROTEIN-RELATED"/>
    <property type="match status" value="1"/>
</dbReference>
<feature type="region of interest" description="Disordered" evidence="3">
    <location>
        <begin position="1"/>
        <end position="25"/>
    </location>
</feature>
<keyword evidence="4" id="KW-0472">Membrane</keyword>
<feature type="transmembrane region" description="Helical" evidence="4">
    <location>
        <begin position="163"/>
        <end position="182"/>
    </location>
</feature>
<evidence type="ECO:0000256" key="3">
    <source>
        <dbReference type="SAM" id="MobiDB-lite"/>
    </source>
</evidence>